<protein>
    <submittedName>
        <fullName evidence="2">DUF2088 domain-containing protein</fullName>
    </submittedName>
</protein>
<sequence length="224" mass="24319">MKTKKLRRVRLTIKQHNLWKFEASLTILDRQDVIESGMAGLNLSETPKVPPKTETVPTPPTAAPFVKASITLTSDNRILIQAGPKFTGDAEIPGYFRLEQAAGDPRIQLGVEAKKALKKHPKTVIYDIPGILAAASKPTLVKSSWTFETSRDAADNLLIHLGNDVKTTPVALFGTVIQNVYTYIKANLDGDIESITIHLPEGSSILASDLTKLSDKIGVPVLTA</sequence>
<reference evidence="1" key="1">
    <citation type="journal article" date="2013" name="Genetics">
        <title>The draft genome and transcriptome of Panagrellus redivivus are shaped by the harsh demands of a free-living lifestyle.</title>
        <authorList>
            <person name="Srinivasan J."/>
            <person name="Dillman A.R."/>
            <person name="Macchietto M.G."/>
            <person name="Heikkinen L."/>
            <person name="Lakso M."/>
            <person name="Fracchia K.M."/>
            <person name="Antoshechkin I."/>
            <person name="Mortazavi A."/>
            <person name="Wong G."/>
            <person name="Sternberg P.W."/>
        </authorList>
    </citation>
    <scope>NUCLEOTIDE SEQUENCE [LARGE SCALE GENOMIC DNA]</scope>
    <source>
        <strain evidence="1">MT8872</strain>
    </source>
</reference>
<evidence type="ECO:0000313" key="2">
    <source>
        <dbReference type="WBParaSite" id="Pan_g13145.t1"/>
    </source>
</evidence>
<dbReference type="AlphaFoldDB" id="A0A7E4UUW8"/>
<keyword evidence="1" id="KW-1185">Reference proteome</keyword>
<accession>A0A7E4UUW8</accession>
<reference evidence="2" key="2">
    <citation type="submission" date="2020-10" db="UniProtKB">
        <authorList>
            <consortium name="WormBaseParasite"/>
        </authorList>
    </citation>
    <scope>IDENTIFICATION</scope>
</reference>
<name>A0A7E4UUW8_PANRE</name>
<dbReference type="WBParaSite" id="Pan_g13145.t1">
    <property type="protein sequence ID" value="Pan_g13145.t1"/>
    <property type="gene ID" value="Pan_g13145"/>
</dbReference>
<evidence type="ECO:0000313" key="1">
    <source>
        <dbReference type="Proteomes" id="UP000492821"/>
    </source>
</evidence>
<organism evidence="1 2">
    <name type="scientific">Panagrellus redivivus</name>
    <name type="common">Microworm</name>
    <dbReference type="NCBI Taxonomy" id="6233"/>
    <lineage>
        <taxon>Eukaryota</taxon>
        <taxon>Metazoa</taxon>
        <taxon>Ecdysozoa</taxon>
        <taxon>Nematoda</taxon>
        <taxon>Chromadorea</taxon>
        <taxon>Rhabditida</taxon>
        <taxon>Tylenchina</taxon>
        <taxon>Panagrolaimomorpha</taxon>
        <taxon>Panagrolaimoidea</taxon>
        <taxon>Panagrolaimidae</taxon>
        <taxon>Panagrellus</taxon>
    </lineage>
</organism>
<dbReference type="Proteomes" id="UP000492821">
    <property type="component" value="Unassembled WGS sequence"/>
</dbReference>
<proteinExistence type="predicted"/>